<dbReference type="UniPathway" id="UPA00031">
    <property type="reaction ID" value="UER00012"/>
</dbReference>
<sequence length="357" mass="37948">MSFEAAAGPVPIRPEIAALAAYRPGGAAPGPDAVKLSSNENPFPPLPSVAEAIAESAAHLPLYPDNAAAQLTTEVANWLDVSAEHLSFGAGSVSVLMHLLNAISGPGDEIVFPWRSFEAYPLAVNVPGATPVQIPLLTDGRHDLEAMCAAVTERTRAVLVCTPNNPTGPCVTHEELTDLLAQLPERTMLVVDEAYIEFATDPEAARPLELLDDPRIAVLRTFSKAWGLAGFRIGYGITHPTLAAAIRTVTPPFSVSVPAQAAALATLAAREKLLAQVEKTIAERDRMVGRMRGLGFDVPDSQGNFVWLPAADQTDRWAAHFADHGLIVRAYAPDGIRITVSTPEINDRVLDAAAGLR</sequence>
<dbReference type="GO" id="GO:0000105">
    <property type="term" value="P:L-histidine biosynthetic process"/>
    <property type="evidence" value="ECO:0007669"/>
    <property type="project" value="UniProtKB-UniRule"/>
</dbReference>
<evidence type="ECO:0000256" key="6">
    <source>
        <dbReference type="HAMAP-Rule" id="MF_01023"/>
    </source>
</evidence>
<dbReference type="NCBIfam" id="TIGR01141">
    <property type="entry name" value="hisC"/>
    <property type="match status" value="1"/>
</dbReference>
<dbReference type="InterPro" id="IPR015421">
    <property type="entry name" value="PyrdxlP-dep_Trfase_major"/>
</dbReference>
<dbReference type="Gene3D" id="3.40.640.10">
    <property type="entry name" value="Type I PLP-dependent aspartate aminotransferase-like (Major domain)"/>
    <property type="match status" value="1"/>
</dbReference>
<dbReference type="InterPro" id="IPR050106">
    <property type="entry name" value="HistidinolP_aminotransfase"/>
</dbReference>
<comment type="similarity">
    <text evidence="6">Belongs to the class-II pyridoxal-phosphate-dependent aminotransferase family. Histidinol-phosphate aminotransferase subfamily.</text>
</comment>
<dbReference type="RefSeq" id="WP_142093932.1">
    <property type="nucleotide sequence ID" value="NZ_BAAAMD010000004.1"/>
</dbReference>
<dbReference type="NCBIfam" id="NF002878">
    <property type="entry name" value="PRK03321.1"/>
    <property type="match status" value="1"/>
</dbReference>
<evidence type="ECO:0000256" key="5">
    <source>
        <dbReference type="ARBA" id="ARBA00022898"/>
    </source>
</evidence>
<dbReference type="HAMAP" id="MF_01023">
    <property type="entry name" value="HisC_aminotrans_2"/>
    <property type="match status" value="1"/>
</dbReference>
<keyword evidence="6" id="KW-0028">Amino-acid biosynthesis</keyword>
<comment type="caution">
    <text evidence="8">The sequence shown here is derived from an EMBL/GenBank/DDBJ whole genome shotgun (WGS) entry which is preliminary data.</text>
</comment>
<dbReference type="Pfam" id="PF00155">
    <property type="entry name" value="Aminotran_1_2"/>
    <property type="match status" value="1"/>
</dbReference>
<feature type="modified residue" description="N6-(pyridoxal phosphate)lysine" evidence="6">
    <location>
        <position position="224"/>
    </location>
</feature>
<accession>A0A542ZCT3</accession>
<keyword evidence="9" id="KW-1185">Reference proteome</keyword>
<dbReference type="Proteomes" id="UP000316196">
    <property type="component" value="Unassembled WGS sequence"/>
</dbReference>
<comment type="subunit">
    <text evidence="2 6">Homodimer.</text>
</comment>
<dbReference type="Gene3D" id="3.90.1150.10">
    <property type="entry name" value="Aspartate Aminotransferase, domain 1"/>
    <property type="match status" value="1"/>
</dbReference>
<evidence type="ECO:0000256" key="2">
    <source>
        <dbReference type="ARBA" id="ARBA00011738"/>
    </source>
</evidence>
<comment type="pathway">
    <text evidence="6">Amino-acid biosynthesis; L-histidine biosynthesis; L-histidine from 5-phospho-alpha-D-ribose 1-diphosphate: step 7/9.</text>
</comment>
<dbReference type="InterPro" id="IPR015424">
    <property type="entry name" value="PyrdxlP-dep_Trfase"/>
</dbReference>
<dbReference type="GO" id="GO:0030170">
    <property type="term" value="F:pyridoxal phosphate binding"/>
    <property type="evidence" value="ECO:0007669"/>
    <property type="project" value="InterPro"/>
</dbReference>
<dbReference type="PROSITE" id="PS00599">
    <property type="entry name" value="AA_TRANSFER_CLASS_2"/>
    <property type="match status" value="1"/>
</dbReference>
<evidence type="ECO:0000259" key="7">
    <source>
        <dbReference type="Pfam" id="PF00155"/>
    </source>
</evidence>
<dbReference type="PANTHER" id="PTHR43643:SF3">
    <property type="entry name" value="HISTIDINOL-PHOSPHATE AMINOTRANSFERASE"/>
    <property type="match status" value="1"/>
</dbReference>
<dbReference type="EC" id="2.6.1.9" evidence="6"/>
<evidence type="ECO:0000313" key="8">
    <source>
        <dbReference type="EMBL" id="TQL58107.1"/>
    </source>
</evidence>
<reference evidence="8 9" key="1">
    <citation type="submission" date="2019-06" db="EMBL/GenBank/DDBJ databases">
        <title>Sequencing the genomes of 1000 actinobacteria strains.</title>
        <authorList>
            <person name="Klenk H.-P."/>
        </authorList>
    </citation>
    <scope>NUCLEOTIDE SEQUENCE [LARGE SCALE GENOMIC DNA]</scope>
    <source>
        <strain evidence="8 9">DSM 8251</strain>
    </source>
</reference>
<dbReference type="InterPro" id="IPR005861">
    <property type="entry name" value="HisP_aminotrans"/>
</dbReference>
<proteinExistence type="inferred from homology"/>
<feature type="domain" description="Aminotransferase class I/classII large" evidence="7">
    <location>
        <begin position="32"/>
        <end position="352"/>
    </location>
</feature>
<dbReference type="InterPro" id="IPR024892">
    <property type="entry name" value="ArAT"/>
</dbReference>
<dbReference type="CDD" id="cd00609">
    <property type="entry name" value="AAT_like"/>
    <property type="match status" value="1"/>
</dbReference>
<evidence type="ECO:0000256" key="1">
    <source>
        <dbReference type="ARBA" id="ARBA00001933"/>
    </source>
</evidence>
<keyword evidence="3 6" id="KW-0032">Aminotransferase</keyword>
<dbReference type="EMBL" id="VFOR01000002">
    <property type="protein sequence ID" value="TQL58107.1"/>
    <property type="molecule type" value="Genomic_DNA"/>
</dbReference>
<dbReference type="SUPFAM" id="SSF53383">
    <property type="entry name" value="PLP-dependent transferases"/>
    <property type="match status" value="1"/>
</dbReference>
<dbReference type="InterPro" id="IPR001917">
    <property type="entry name" value="Aminotrans_II_pyridoxalP_BS"/>
</dbReference>
<protein>
    <recommendedName>
        <fullName evidence="6">Histidinol-phosphate aminotransferase</fullName>
        <ecNumber evidence="6">2.6.1.9</ecNumber>
    </recommendedName>
    <alternativeName>
        <fullName evidence="6">Imidazole acetol-phosphate transaminase</fullName>
    </alternativeName>
</protein>
<organism evidence="8 9">
    <name type="scientific">Propioniferax innocua</name>
    <dbReference type="NCBI Taxonomy" id="1753"/>
    <lineage>
        <taxon>Bacteria</taxon>
        <taxon>Bacillati</taxon>
        <taxon>Actinomycetota</taxon>
        <taxon>Actinomycetes</taxon>
        <taxon>Propionibacteriales</taxon>
        <taxon>Propionibacteriaceae</taxon>
        <taxon>Propioniferax</taxon>
    </lineage>
</organism>
<dbReference type="GO" id="GO:0004400">
    <property type="term" value="F:histidinol-phosphate transaminase activity"/>
    <property type="evidence" value="ECO:0007669"/>
    <property type="project" value="UniProtKB-UniRule"/>
</dbReference>
<gene>
    <name evidence="6" type="primary">hisC</name>
    <name evidence="8" type="ORF">FB460_1960</name>
</gene>
<evidence type="ECO:0000256" key="3">
    <source>
        <dbReference type="ARBA" id="ARBA00022576"/>
    </source>
</evidence>
<comment type="cofactor">
    <cofactor evidence="1 6">
        <name>pyridoxal 5'-phosphate</name>
        <dbReference type="ChEBI" id="CHEBI:597326"/>
    </cofactor>
</comment>
<dbReference type="InterPro" id="IPR015422">
    <property type="entry name" value="PyrdxlP-dep_Trfase_small"/>
</dbReference>
<keyword evidence="5 6" id="KW-0663">Pyridoxal phosphate</keyword>
<comment type="catalytic activity">
    <reaction evidence="6">
        <text>L-histidinol phosphate + 2-oxoglutarate = 3-(imidazol-4-yl)-2-oxopropyl phosphate + L-glutamate</text>
        <dbReference type="Rhea" id="RHEA:23744"/>
        <dbReference type="ChEBI" id="CHEBI:16810"/>
        <dbReference type="ChEBI" id="CHEBI:29985"/>
        <dbReference type="ChEBI" id="CHEBI:57766"/>
        <dbReference type="ChEBI" id="CHEBI:57980"/>
        <dbReference type="EC" id="2.6.1.9"/>
    </reaction>
</comment>
<name>A0A542ZCT3_9ACTN</name>
<dbReference type="PANTHER" id="PTHR43643">
    <property type="entry name" value="HISTIDINOL-PHOSPHATE AMINOTRANSFERASE 2"/>
    <property type="match status" value="1"/>
</dbReference>
<dbReference type="AlphaFoldDB" id="A0A542ZCT3"/>
<keyword evidence="6" id="KW-0368">Histidine biosynthesis</keyword>
<dbReference type="OrthoDB" id="9809616at2"/>
<evidence type="ECO:0000313" key="9">
    <source>
        <dbReference type="Proteomes" id="UP000316196"/>
    </source>
</evidence>
<evidence type="ECO:0000256" key="4">
    <source>
        <dbReference type="ARBA" id="ARBA00022679"/>
    </source>
</evidence>
<dbReference type="InterPro" id="IPR004839">
    <property type="entry name" value="Aminotransferase_I/II_large"/>
</dbReference>
<keyword evidence="4 6" id="KW-0808">Transferase</keyword>